<dbReference type="eggNOG" id="KOG1358">
    <property type="taxonomic scope" value="Eukaryota"/>
</dbReference>
<dbReference type="InParanoid" id="A0A1I7W3Y2"/>
<evidence type="ECO:0000256" key="5">
    <source>
        <dbReference type="ARBA" id="ARBA00013220"/>
    </source>
</evidence>
<accession>A0A1I7W3Y2</accession>
<dbReference type="EMBL" id="JH712270">
    <property type="protein sequence ID" value="EFO16269.2"/>
    <property type="molecule type" value="Genomic_DNA"/>
</dbReference>
<dbReference type="PANTHER" id="PTHR13693">
    <property type="entry name" value="CLASS II AMINOTRANSFERASE/8-AMINO-7-OXONONANOATE SYNTHASE"/>
    <property type="match status" value="1"/>
</dbReference>
<dbReference type="WBParaSite" id="EN70_9353">
    <property type="protein sequence ID" value="EN70_9353"/>
    <property type="gene ID" value="EN70_9353"/>
</dbReference>
<name>A0A1I7W3Y2_LOALO</name>
<evidence type="ECO:0000256" key="6">
    <source>
        <dbReference type="ARBA" id="ARBA00022679"/>
    </source>
</evidence>
<evidence type="ECO:0000259" key="15">
    <source>
        <dbReference type="Pfam" id="PF00155"/>
    </source>
</evidence>
<dbReference type="KEGG" id="loa:LOAG_12237"/>
<feature type="domain" description="Aminotransferase class I/classII large" evidence="15">
    <location>
        <begin position="25"/>
        <end position="187"/>
    </location>
</feature>
<evidence type="ECO:0000256" key="1">
    <source>
        <dbReference type="ARBA" id="ARBA00001933"/>
    </source>
</evidence>
<sequence>MCLVLGNYVVIIMLGVTEHFGIDVADCDMIVGSLEHAFSSTGGFCAGRTFVIYHQRLCSLSYIFSASLPPLLAAAASKGLDIINNDPERLVRLRQNSKIVSVGLKEAFEGTQFTINGDPLSPLQHIYYEGNNTDEKLNALVKKMRERGYLLARACYHPEESFTPKSSIRLSIQSELSHDELTSFIEAMKEEAQQVNEF</sequence>
<dbReference type="OMA" id="ADCDMIV"/>
<reference evidence="18" key="2">
    <citation type="submission" date="2016-11" db="UniProtKB">
        <authorList>
            <consortium name="WormBaseParasite"/>
        </authorList>
    </citation>
    <scope>IDENTIFICATION</scope>
</reference>
<keyword evidence="14" id="KW-0732">Signal</keyword>
<comment type="pathway">
    <text evidence="2">Lipid metabolism; sphingolipid metabolism.</text>
</comment>
<dbReference type="OrthoDB" id="3168162at2759"/>
<keyword evidence="9" id="KW-0443">Lipid metabolism</keyword>
<reference evidence="16 17" key="1">
    <citation type="submission" date="2012-04" db="EMBL/GenBank/DDBJ databases">
        <title>The Genome Sequence of Loa loa.</title>
        <authorList>
            <consortium name="The Broad Institute Genome Sequencing Platform"/>
            <consortium name="Broad Institute Genome Sequencing Center for Infectious Disease"/>
            <person name="Nutman T.B."/>
            <person name="Fink D.L."/>
            <person name="Russ C."/>
            <person name="Young S."/>
            <person name="Zeng Q."/>
            <person name="Gargeya S."/>
            <person name="Alvarado L."/>
            <person name="Berlin A."/>
            <person name="Chapman S.B."/>
            <person name="Chen Z."/>
            <person name="Freedman E."/>
            <person name="Gellesch M."/>
            <person name="Goldberg J."/>
            <person name="Griggs A."/>
            <person name="Gujja S."/>
            <person name="Heilman E.R."/>
            <person name="Heiman D."/>
            <person name="Howarth C."/>
            <person name="Mehta T."/>
            <person name="Neiman D."/>
            <person name="Pearson M."/>
            <person name="Roberts A."/>
            <person name="Saif S."/>
            <person name="Shea T."/>
            <person name="Shenoy N."/>
            <person name="Sisk P."/>
            <person name="Stolte C."/>
            <person name="Sykes S."/>
            <person name="White J."/>
            <person name="Yandava C."/>
            <person name="Haas B."/>
            <person name="Henn M.R."/>
            <person name="Nusbaum C."/>
            <person name="Birren B."/>
        </authorList>
    </citation>
    <scope>NUCLEOTIDE SEQUENCE [LARGE SCALE GENOMIC DNA]</scope>
</reference>
<evidence type="ECO:0000256" key="10">
    <source>
        <dbReference type="ARBA" id="ARBA00023315"/>
    </source>
</evidence>
<evidence type="ECO:0000256" key="12">
    <source>
        <dbReference type="ARBA" id="ARBA00041765"/>
    </source>
</evidence>
<comment type="cofactor">
    <cofactor evidence="1">
        <name>pyridoxal 5'-phosphate</name>
        <dbReference type="ChEBI" id="CHEBI:597326"/>
    </cofactor>
</comment>
<dbReference type="GO" id="GO:0030170">
    <property type="term" value="F:pyridoxal phosphate binding"/>
    <property type="evidence" value="ECO:0007669"/>
    <property type="project" value="InterPro"/>
</dbReference>
<gene>
    <name evidence="16 18" type="ORF">LOAG_12237</name>
</gene>
<dbReference type="EC" id="2.3.1.50" evidence="5"/>
<comment type="pathway">
    <text evidence="3">Sphingolipid metabolism.</text>
</comment>
<dbReference type="InterPro" id="IPR015424">
    <property type="entry name" value="PyrdxlP-dep_Trfase"/>
</dbReference>
<accession>A0A1S0TLI4</accession>
<evidence type="ECO:0000256" key="14">
    <source>
        <dbReference type="SAM" id="SignalP"/>
    </source>
</evidence>
<dbReference type="Proteomes" id="UP000095285">
    <property type="component" value="Unassembled WGS sequence"/>
</dbReference>
<evidence type="ECO:0000256" key="2">
    <source>
        <dbReference type="ARBA" id="ARBA00004760"/>
    </source>
</evidence>
<evidence type="ECO:0000313" key="18">
    <source>
        <dbReference type="WBParaSite" id="EN70_9353"/>
    </source>
</evidence>
<dbReference type="STRING" id="7209.A0A1I7W3Y2"/>
<proteinExistence type="inferred from homology"/>
<dbReference type="AlphaFoldDB" id="A0A1I7W3Y2"/>
<evidence type="ECO:0000313" key="17">
    <source>
        <dbReference type="Proteomes" id="UP000095285"/>
    </source>
</evidence>
<feature type="signal peptide" evidence="14">
    <location>
        <begin position="1"/>
        <end position="19"/>
    </location>
</feature>
<evidence type="ECO:0000256" key="3">
    <source>
        <dbReference type="ARBA" id="ARBA00004991"/>
    </source>
</evidence>
<dbReference type="GO" id="GO:0005783">
    <property type="term" value="C:endoplasmic reticulum"/>
    <property type="evidence" value="ECO:0007669"/>
    <property type="project" value="TreeGrafter"/>
</dbReference>
<evidence type="ECO:0000256" key="8">
    <source>
        <dbReference type="ARBA" id="ARBA00022919"/>
    </source>
</evidence>
<dbReference type="Gene3D" id="3.40.640.10">
    <property type="entry name" value="Type I PLP-dependent aspartate aminotransferase-like (Major domain)"/>
    <property type="match status" value="1"/>
</dbReference>
<protein>
    <recommendedName>
        <fullName evidence="11">Serine palmitoyltransferase 1</fullName>
        <ecNumber evidence="5">2.3.1.50</ecNumber>
    </recommendedName>
    <alternativeName>
        <fullName evidence="12">Long chain base biosynthesis protein 1</fullName>
    </alternativeName>
    <alternativeName>
        <fullName evidence="13">Serine-palmitoyl-CoA transferase 1</fullName>
    </alternativeName>
</protein>
<feature type="chain" id="PRO_5010304326" description="Serine palmitoyltransferase 1" evidence="14">
    <location>
        <begin position="20"/>
        <end position="198"/>
    </location>
</feature>
<dbReference type="GeneID" id="9949699"/>
<comment type="similarity">
    <text evidence="4">Belongs to the class-II pyridoxal-phosphate-dependent aminotransferase family.</text>
</comment>
<evidence type="ECO:0000256" key="13">
    <source>
        <dbReference type="ARBA" id="ARBA00042649"/>
    </source>
</evidence>
<dbReference type="PANTHER" id="PTHR13693:SF2">
    <property type="entry name" value="SERINE PALMITOYLTRANSFERASE 1"/>
    <property type="match status" value="1"/>
</dbReference>
<organism evidence="17 18">
    <name type="scientific">Loa loa</name>
    <name type="common">Eye worm</name>
    <name type="synonym">Filaria loa</name>
    <dbReference type="NCBI Taxonomy" id="7209"/>
    <lineage>
        <taxon>Eukaryota</taxon>
        <taxon>Metazoa</taxon>
        <taxon>Ecdysozoa</taxon>
        <taxon>Nematoda</taxon>
        <taxon>Chromadorea</taxon>
        <taxon>Rhabditida</taxon>
        <taxon>Spirurina</taxon>
        <taxon>Spiruromorpha</taxon>
        <taxon>Filarioidea</taxon>
        <taxon>Onchocercidae</taxon>
        <taxon>Loa</taxon>
    </lineage>
</organism>
<dbReference type="InterPro" id="IPR015422">
    <property type="entry name" value="PyrdxlP-dep_Trfase_small"/>
</dbReference>
<dbReference type="RefSeq" id="XP_020301356.1">
    <property type="nucleotide sequence ID" value="XM_020448506.1"/>
</dbReference>
<dbReference type="Pfam" id="PF00155">
    <property type="entry name" value="Aminotran_1_2"/>
    <property type="match status" value="1"/>
</dbReference>
<keyword evidence="6" id="KW-0808">Transferase</keyword>
<dbReference type="GO" id="GO:0016020">
    <property type="term" value="C:membrane"/>
    <property type="evidence" value="ECO:0007669"/>
    <property type="project" value="GOC"/>
</dbReference>
<keyword evidence="17" id="KW-1185">Reference proteome</keyword>
<dbReference type="InterPro" id="IPR050087">
    <property type="entry name" value="AON_synthase_class-II"/>
</dbReference>
<evidence type="ECO:0000256" key="9">
    <source>
        <dbReference type="ARBA" id="ARBA00023098"/>
    </source>
</evidence>
<dbReference type="InterPro" id="IPR015421">
    <property type="entry name" value="PyrdxlP-dep_Trfase_major"/>
</dbReference>
<dbReference type="InterPro" id="IPR004839">
    <property type="entry name" value="Aminotransferase_I/II_large"/>
</dbReference>
<evidence type="ECO:0000256" key="11">
    <source>
        <dbReference type="ARBA" id="ARBA00041066"/>
    </source>
</evidence>
<dbReference type="CTD" id="9949699"/>
<evidence type="ECO:0000256" key="7">
    <source>
        <dbReference type="ARBA" id="ARBA00022898"/>
    </source>
</evidence>
<dbReference type="Gene3D" id="3.90.1150.10">
    <property type="entry name" value="Aspartate Aminotransferase, domain 1"/>
    <property type="match status" value="1"/>
</dbReference>
<dbReference type="GO" id="GO:0046513">
    <property type="term" value="P:ceramide biosynthetic process"/>
    <property type="evidence" value="ECO:0007669"/>
    <property type="project" value="TreeGrafter"/>
</dbReference>
<evidence type="ECO:0000256" key="4">
    <source>
        <dbReference type="ARBA" id="ARBA00008392"/>
    </source>
</evidence>
<keyword evidence="10" id="KW-0012">Acyltransferase</keyword>
<dbReference type="SUPFAM" id="SSF53383">
    <property type="entry name" value="PLP-dependent transferases"/>
    <property type="match status" value="1"/>
</dbReference>
<dbReference type="GO" id="GO:0046512">
    <property type="term" value="P:sphingosine biosynthetic process"/>
    <property type="evidence" value="ECO:0007669"/>
    <property type="project" value="TreeGrafter"/>
</dbReference>
<dbReference type="GO" id="GO:0004758">
    <property type="term" value="F:serine C-palmitoyltransferase activity"/>
    <property type="evidence" value="ECO:0007669"/>
    <property type="project" value="UniProtKB-EC"/>
</dbReference>
<evidence type="ECO:0000313" key="16">
    <source>
        <dbReference type="EMBL" id="EFO16269.2"/>
    </source>
</evidence>
<keyword evidence="8" id="KW-0746">Sphingolipid metabolism</keyword>
<keyword evidence="7" id="KW-0663">Pyridoxal phosphate</keyword>